<accession>A0A5D2JWQ0</accession>
<reference evidence="2 3" key="1">
    <citation type="submission" date="2019-07" db="EMBL/GenBank/DDBJ databases">
        <title>WGS assembly of Gossypium tomentosum.</title>
        <authorList>
            <person name="Chen Z.J."/>
            <person name="Sreedasyam A."/>
            <person name="Ando A."/>
            <person name="Song Q."/>
            <person name="De L."/>
            <person name="Hulse-Kemp A."/>
            <person name="Ding M."/>
            <person name="Ye W."/>
            <person name="Kirkbride R."/>
            <person name="Jenkins J."/>
            <person name="Plott C."/>
            <person name="Lovell J."/>
            <person name="Lin Y.-M."/>
            <person name="Vaughn R."/>
            <person name="Liu B."/>
            <person name="Li W."/>
            <person name="Simpson S."/>
            <person name="Scheffler B."/>
            <person name="Saski C."/>
            <person name="Grover C."/>
            <person name="Hu G."/>
            <person name="Conover J."/>
            <person name="Carlson J."/>
            <person name="Shu S."/>
            <person name="Boston L."/>
            <person name="Williams M."/>
            <person name="Peterson D."/>
            <person name="Mcgee K."/>
            <person name="Jones D."/>
            <person name="Wendel J."/>
            <person name="Stelly D."/>
            <person name="Grimwood J."/>
            <person name="Schmutz J."/>
        </authorList>
    </citation>
    <scope>NUCLEOTIDE SEQUENCE [LARGE SCALE GENOMIC DNA]</scope>
    <source>
        <strain evidence="2">7179.01</strain>
    </source>
</reference>
<dbReference type="EMBL" id="CM017630">
    <property type="protein sequence ID" value="TYH59277.1"/>
    <property type="molecule type" value="Genomic_DNA"/>
</dbReference>
<evidence type="ECO:0000313" key="2">
    <source>
        <dbReference type="EMBL" id="TYH59277.1"/>
    </source>
</evidence>
<keyword evidence="1" id="KW-0175">Coiled coil</keyword>
<feature type="coiled-coil region" evidence="1">
    <location>
        <begin position="190"/>
        <end position="237"/>
    </location>
</feature>
<evidence type="ECO:0000256" key="1">
    <source>
        <dbReference type="SAM" id="Coils"/>
    </source>
</evidence>
<keyword evidence="3" id="KW-1185">Reference proteome</keyword>
<gene>
    <name evidence="2" type="ORF">ES332_D08G212300v1</name>
</gene>
<dbReference type="AlphaFoldDB" id="A0A5D2JWQ0"/>
<evidence type="ECO:0000313" key="3">
    <source>
        <dbReference type="Proteomes" id="UP000322667"/>
    </source>
</evidence>
<proteinExistence type="predicted"/>
<dbReference type="Proteomes" id="UP000322667">
    <property type="component" value="Chromosome D08"/>
</dbReference>
<protein>
    <submittedName>
        <fullName evidence="2">Uncharacterized protein</fullName>
    </submittedName>
</protein>
<organism evidence="2 3">
    <name type="scientific">Gossypium tomentosum</name>
    <name type="common">Hawaiian cotton</name>
    <name type="synonym">Gossypium sandvicense</name>
    <dbReference type="NCBI Taxonomy" id="34277"/>
    <lineage>
        <taxon>Eukaryota</taxon>
        <taxon>Viridiplantae</taxon>
        <taxon>Streptophyta</taxon>
        <taxon>Embryophyta</taxon>
        <taxon>Tracheophyta</taxon>
        <taxon>Spermatophyta</taxon>
        <taxon>Magnoliopsida</taxon>
        <taxon>eudicotyledons</taxon>
        <taxon>Gunneridae</taxon>
        <taxon>Pentapetalae</taxon>
        <taxon>rosids</taxon>
        <taxon>malvids</taxon>
        <taxon>Malvales</taxon>
        <taxon>Malvaceae</taxon>
        <taxon>Malvoideae</taxon>
        <taxon>Gossypium</taxon>
    </lineage>
</organism>
<sequence length="241" mass="28448">MRGVTDPGRKNLSRQYQLSFYSLSHQESLKQAVQSLKNRAGPLLKLKKLMEWMTTFATLLNPGTLERKLRPYLRANKVRILSGRIIFKKNAKINYFHSCYKVFKRNGDVLNEIFENYPNIADNFRITHPDSQSYFMNSLAELYQKIKSEEEMLQQNDITIMLSMIQDEELQDITDMESKLQDFELNGLQLSGLKERLAEVRESKRLLQQINGRKAIENKARREREEAEQQLLAKLQKKRRF</sequence>
<name>A0A5D2JWQ0_GOSTO</name>